<dbReference type="Gene3D" id="1.10.730.10">
    <property type="entry name" value="Isoleucyl-tRNA Synthetase, Domain 1"/>
    <property type="match status" value="1"/>
</dbReference>
<dbReference type="CDD" id="cd00818">
    <property type="entry name" value="IleRS_core"/>
    <property type="match status" value="1"/>
</dbReference>
<comment type="subcellular location">
    <subcellularLocation>
        <location evidence="1">Cytoplasm</location>
    </subcellularLocation>
</comment>
<dbReference type="InterPro" id="IPR001412">
    <property type="entry name" value="aa-tRNA-synth_I_CS"/>
</dbReference>
<dbReference type="FunFam" id="1.10.730.10:FF:000004">
    <property type="entry name" value="Isoleucyl-tRNA synthetase, cytoplasmic"/>
    <property type="match status" value="1"/>
</dbReference>
<dbReference type="GO" id="GO:0004822">
    <property type="term" value="F:isoleucine-tRNA ligase activity"/>
    <property type="evidence" value="ECO:0007669"/>
    <property type="project" value="UniProtKB-EC"/>
</dbReference>
<evidence type="ECO:0000256" key="11">
    <source>
        <dbReference type="ARBA" id="ARBA00048359"/>
    </source>
</evidence>
<dbReference type="Proteomes" id="UP001154078">
    <property type="component" value="Chromosome 9"/>
</dbReference>
<evidence type="ECO:0000256" key="10">
    <source>
        <dbReference type="ARBA" id="ARBA00032665"/>
    </source>
</evidence>
<dbReference type="EC" id="6.1.1.5" evidence="3"/>
<dbReference type="Gene3D" id="3.40.50.620">
    <property type="entry name" value="HUPs"/>
    <property type="match status" value="2"/>
</dbReference>
<dbReference type="GO" id="GO:0005737">
    <property type="term" value="C:cytoplasm"/>
    <property type="evidence" value="ECO:0007669"/>
    <property type="project" value="UniProtKB-SubCell"/>
</dbReference>
<keyword evidence="6 13" id="KW-0547">Nucleotide-binding</keyword>
<evidence type="ECO:0000313" key="17">
    <source>
        <dbReference type="Proteomes" id="UP001154078"/>
    </source>
</evidence>
<evidence type="ECO:0000259" key="14">
    <source>
        <dbReference type="Pfam" id="PF00133"/>
    </source>
</evidence>
<dbReference type="NCBIfam" id="TIGR00392">
    <property type="entry name" value="ileS"/>
    <property type="match status" value="1"/>
</dbReference>
<evidence type="ECO:0000256" key="3">
    <source>
        <dbReference type="ARBA" id="ARBA00013165"/>
    </source>
</evidence>
<gene>
    <name evidence="16" type="ORF">MELIAE_LOCUS12389</name>
</gene>
<dbReference type="InterPro" id="IPR014729">
    <property type="entry name" value="Rossmann-like_a/b/a_fold"/>
</dbReference>
<dbReference type="Pfam" id="PF00133">
    <property type="entry name" value="tRNA-synt_1"/>
    <property type="match status" value="1"/>
</dbReference>
<keyword evidence="5 13" id="KW-0436">Ligase</keyword>
<dbReference type="InterPro" id="IPR002300">
    <property type="entry name" value="aa-tRNA-synth_Ia"/>
</dbReference>
<dbReference type="EMBL" id="OV121140">
    <property type="protein sequence ID" value="CAH0563614.1"/>
    <property type="molecule type" value="Genomic_DNA"/>
</dbReference>
<reference evidence="16" key="1">
    <citation type="submission" date="2021-12" db="EMBL/GenBank/DDBJ databases">
        <authorList>
            <person name="King R."/>
        </authorList>
    </citation>
    <scope>NUCLEOTIDE SEQUENCE</scope>
</reference>
<dbReference type="FunFam" id="3.40.50.620:FF:000050">
    <property type="entry name" value="Isoleucyl-tRNA synthetase,cytoplasmic"/>
    <property type="match status" value="1"/>
</dbReference>
<feature type="domain" description="Methionyl/Valyl/Leucyl/Isoleucyl-tRNA synthetase anticodon-binding" evidence="15">
    <location>
        <begin position="697"/>
        <end position="848"/>
    </location>
</feature>
<protein>
    <recommendedName>
        <fullName evidence="12">Isoleucine--tRNA ligase, cytoplasmic</fullName>
        <ecNumber evidence="3">6.1.1.5</ecNumber>
    </recommendedName>
    <alternativeName>
        <fullName evidence="10">Isoleucyl-tRNA synthetase</fullName>
    </alternativeName>
</protein>
<comment type="catalytic activity">
    <reaction evidence="11">
        <text>tRNA(Ile) + L-isoleucine + ATP = L-isoleucyl-tRNA(Ile) + AMP + diphosphate</text>
        <dbReference type="Rhea" id="RHEA:11060"/>
        <dbReference type="Rhea" id="RHEA-COMP:9666"/>
        <dbReference type="Rhea" id="RHEA-COMP:9695"/>
        <dbReference type="ChEBI" id="CHEBI:30616"/>
        <dbReference type="ChEBI" id="CHEBI:33019"/>
        <dbReference type="ChEBI" id="CHEBI:58045"/>
        <dbReference type="ChEBI" id="CHEBI:78442"/>
        <dbReference type="ChEBI" id="CHEBI:78528"/>
        <dbReference type="ChEBI" id="CHEBI:456215"/>
        <dbReference type="EC" id="6.1.1.5"/>
    </reaction>
</comment>
<feature type="domain" description="Aminoacyl-tRNA synthetase class Ia" evidence="14">
    <location>
        <begin position="26"/>
        <end position="643"/>
    </location>
</feature>
<evidence type="ECO:0000256" key="8">
    <source>
        <dbReference type="ARBA" id="ARBA00022917"/>
    </source>
</evidence>
<accession>A0A9P0BDX3</accession>
<dbReference type="InterPro" id="IPR009008">
    <property type="entry name" value="Val/Leu/Ile-tRNA-synth_edit"/>
</dbReference>
<evidence type="ECO:0000256" key="6">
    <source>
        <dbReference type="ARBA" id="ARBA00022741"/>
    </source>
</evidence>
<dbReference type="GO" id="GO:0000049">
    <property type="term" value="F:tRNA binding"/>
    <property type="evidence" value="ECO:0007669"/>
    <property type="project" value="InterPro"/>
</dbReference>
<comment type="similarity">
    <text evidence="2 13">Belongs to the class-I aminoacyl-tRNA synthetase family.</text>
</comment>
<dbReference type="PANTHER" id="PTHR42780">
    <property type="entry name" value="SOLEUCYL-TRNA SYNTHETASE"/>
    <property type="match status" value="1"/>
</dbReference>
<dbReference type="PANTHER" id="PTHR42780:SF1">
    <property type="entry name" value="ISOLEUCINE--TRNA LIGASE, CYTOPLASMIC"/>
    <property type="match status" value="1"/>
</dbReference>
<dbReference type="Gene3D" id="3.90.740.10">
    <property type="entry name" value="Valyl/Leucyl/Isoleucyl-tRNA synthetase, editing domain"/>
    <property type="match status" value="1"/>
</dbReference>
<evidence type="ECO:0000259" key="15">
    <source>
        <dbReference type="Pfam" id="PF08264"/>
    </source>
</evidence>
<keyword evidence="17" id="KW-1185">Reference proteome</keyword>
<dbReference type="SUPFAM" id="SSF47323">
    <property type="entry name" value="Anticodon-binding domain of a subclass of class I aminoacyl-tRNA synthetases"/>
    <property type="match status" value="1"/>
</dbReference>
<dbReference type="SUPFAM" id="SSF52374">
    <property type="entry name" value="Nucleotidylyl transferase"/>
    <property type="match status" value="1"/>
</dbReference>
<keyword evidence="8 13" id="KW-0648">Protein biosynthesis</keyword>
<evidence type="ECO:0000256" key="12">
    <source>
        <dbReference type="ARBA" id="ARBA00069879"/>
    </source>
</evidence>
<dbReference type="AlphaFoldDB" id="A0A9P0BDX3"/>
<sequence length="1208" mass="139882">MEDSLNDKVIQRAPEKIDFPLEEAEILDYWKQVKAFERSLVQSKEKARFTFYDGPPFATGLPHYGHILAGTVKDVVTRFAHQSGYHVERRFGWDCHGLPVEFEIDQLLGIKSPKDVDKIGIKAYNNECRKIVTRYSKEWKDVVHRIGRWIDFDNDYKTMYSWYMETVWWTFKELYRKGLIYEGNKVMPYSTACGTPLSNFEASQNYRETQDAAVVVSLPLTDDRQGAALLIWTTTPWTLPSNLAACVNMHLIYARVKQVSTERVYIMLEERIGTVFEDDDYEVLEKFLGIDLEGLTYDPPFPYYKHLTHCFKILADDYVTNTTGTGVVHQAPYFGEDDYRVCLKNNIITANQGAVCPVDASGCFTTPVEDFLGLHVKDSDRHVVRYLRERGRVVKESRVNHSYPFCWRSDTPLIYRAVPSWFLNVEAIKDKLLDAVQSAEFVPDFVKKKRFTNWLRDARDWAISRNRYWGTPIPIWKNDDEIVCVGSIEELQSLTGEKISDLHRENIDDLTIPSSNPNGAPLRRIREVFDCWFESGCMPYAQNHYPFENKHTFKQKFPADFIAEGIDQTRGWFYTLLVISTALFGEVPYKNVIANGLVLASDGQKMSKRKKNYPDPMDIIESYGADALRLYLINSPVVRAENLKFKEDGVREVVKDVLLPWYNAFRFLLQNMEGYMLKNTRDFHYKDIDLTTDNKMDSWILSYTQSFLDYVYKEMTAYHLYNVVPKLTKFIEDLTNLYVRLNRKRFKGETSTIDCKNALKNLFGVLYALVLIMAPFTPFLSEYMYQKMKHFTTSPHDSVHFIMLPKLNENFIDKNIENAVDNLQVVLDLARAIREKKQIPNKHPLPEIIVLHRDQSFLQNITDLKEYILAELNIKNLVTSNDKSRFNIALRAKPNYKTLGDKLKSYLKVIAEGILNLTEAQLEILQQEGSVDVSGYNIELNDVILHYESTNDQQDKYLLNGSGECLVLLDVLMDDNLQDEGVAREVINRVQKLRKKAHLVPTDSIKVYYKAHGDIERITKDFAVLIEGTIKASFRDVTFKEDDDVVIMESEEKLKDYKMDLYITKKEAHIEFPNTKWANLELVDLQPKYTQSKRGMILLEVAGTPITMESLQKSILALFGVEHFALKTSTKDILSTGDISKVHKDTIFIIPEHLNPQLPKPTSKPFCEFFNFTEGPIKGTIITENPKGSPILEEHQYKPLIEMWLDMY</sequence>
<keyword evidence="4" id="KW-0963">Cytoplasm</keyword>
<keyword evidence="9 13" id="KW-0030">Aminoacyl-tRNA synthetase</keyword>
<evidence type="ECO:0000256" key="5">
    <source>
        <dbReference type="ARBA" id="ARBA00022598"/>
    </source>
</evidence>
<dbReference type="FunFam" id="3.40.50.620:FF:000023">
    <property type="entry name" value="Isoleucyl-tRNA synthetase,cytoplasmic"/>
    <property type="match status" value="1"/>
</dbReference>
<dbReference type="PROSITE" id="PS00178">
    <property type="entry name" value="AA_TRNA_LIGASE_I"/>
    <property type="match status" value="1"/>
</dbReference>
<dbReference type="InterPro" id="IPR033709">
    <property type="entry name" value="Anticodon_Ile_ABEc"/>
</dbReference>
<keyword evidence="7 13" id="KW-0067">ATP-binding</keyword>
<dbReference type="OrthoDB" id="1706657at2759"/>
<evidence type="ECO:0000256" key="2">
    <source>
        <dbReference type="ARBA" id="ARBA00005594"/>
    </source>
</evidence>
<dbReference type="InterPro" id="IPR013155">
    <property type="entry name" value="M/V/L/I-tRNA-synth_anticd-bd"/>
</dbReference>
<evidence type="ECO:0000313" key="16">
    <source>
        <dbReference type="EMBL" id="CAH0563614.1"/>
    </source>
</evidence>
<dbReference type="PRINTS" id="PR00984">
    <property type="entry name" value="TRNASYNTHILE"/>
</dbReference>
<dbReference type="GO" id="GO:0006428">
    <property type="term" value="P:isoleucyl-tRNA aminoacylation"/>
    <property type="evidence" value="ECO:0007669"/>
    <property type="project" value="InterPro"/>
</dbReference>
<dbReference type="GO" id="GO:0005524">
    <property type="term" value="F:ATP binding"/>
    <property type="evidence" value="ECO:0007669"/>
    <property type="project" value="UniProtKB-KW"/>
</dbReference>
<dbReference type="CDD" id="cd07961">
    <property type="entry name" value="Anticodon_Ia_Ile_ABEc"/>
    <property type="match status" value="1"/>
</dbReference>
<dbReference type="Pfam" id="PF08264">
    <property type="entry name" value="Anticodon_1"/>
    <property type="match status" value="1"/>
</dbReference>
<evidence type="ECO:0000256" key="7">
    <source>
        <dbReference type="ARBA" id="ARBA00022840"/>
    </source>
</evidence>
<dbReference type="InterPro" id="IPR009080">
    <property type="entry name" value="tRNAsynth_Ia_anticodon-bd"/>
</dbReference>
<evidence type="ECO:0000256" key="13">
    <source>
        <dbReference type="RuleBase" id="RU363035"/>
    </source>
</evidence>
<dbReference type="HAMAP" id="MF_02003">
    <property type="entry name" value="Ile_tRNA_synth_type2"/>
    <property type="match status" value="1"/>
</dbReference>
<name>A0A9P0BDX3_BRAAE</name>
<evidence type="ECO:0000256" key="4">
    <source>
        <dbReference type="ARBA" id="ARBA00022490"/>
    </source>
</evidence>
<evidence type="ECO:0000256" key="9">
    <source>
        <dbReference type="ARBA" id="ARBA00023146"/>
    </source>
</evidence>
<evidence type="ECO:0000256" key="1">
    <source>
        <dbReference type="ARBA" id="ARBA00004496"/>
    </source>
</evidence>
<dbReference type="InterPro" id="IPR023586">
    <property type="entry name" value="Ile-tRNA-ligase_type2"/>
</dbReference>
<dbReference type="Pfam" id="PF19302">
    <property type="entry name" value="DUF5915"/>
    <property type="match status" value="1"/>
</dbReference>
<dbReference type="GO" id="GO:0002161">
    <property type="term" value="F:aminoacyl-tRNA deacylase activity"/>
    <property type="evidence" value="ECO:0007669"/>
    <property type="project" value="InterPro"/>
</dbReference>
<proteinExistence type="inferred from homology"/>
<dbReference type="InterPro" id="IPR002301">
    <property type="entry name" value="Ile-tRNA-ligase"/>
</dbReference>
<dbReference type="SUPFAM" id="SSF50677">
    <property type="entry name" value="ValRS/IleRS/LeuRS editing domain"/>
    <property type="match status" value="1"/>
</dbReference>
<organism evidence="16 17">
    <name type="scientific">Brassicogethes aeneus</name>
    <name type="common">Rape pollen beetle</name>
    <name type="synonym">Meligethes aeneus</name>
    <dbReference type="NCBI Taxonomy" id="1431903"/>
    <lineage>
        <taxon>Eukaryota</taxon>
        <taxon>Metazoa</taxon>
        <taxon>Ecdysozoa</taxon>
        <taxon>Arthropoda</taxon>
        <taxon>Hexapoda</taxon>
        <taxon>Insecta</taxon>
        <taxon>Pterygota</taxon>
        <taxon>Neoptera</taxon>
        <taxon>Endopterygota</taxon>
        <taxon>Coleoptera</taxon>
        <taxon>Polyphaga</taxon>
        <taxon>Cucujiformia</taxon>
        <taxon>Nitidulidae</taxon>
        <taxon>Meligethinae</taxon>
        <taxon>Brassicogethes</taxon>
    </lineage>
</organism>